<keyword evidence="3" id="KW-1185">Reference proteome</keyword>
<dbReference type="OrthoDB" id="6482909at2759"/>
<dbReference type="Gene3D" id="3.30.710.10">
    <property type="entry name" value="Potassium Channel Kv1.1, Chain A"/>
    <property type="match status" value="1"/>
</dbReference>
<evidence type="ECO:0000313" key="2">
    <source>
        <dbReference type="EMBL" id="OTF79555.1"/>
    </source>
</evidence>
<dbReference type="Proteomes" id="UP000194236">
    <property type="component" value="Unassembled WGS sequence"/>
</dbReference>
<name>A0A1Y3BK60_EURMA</name>
<dbReference type="EMBL" id="MUJZ01022543">
    <property type="protein sequence ID" value="OTF79555.1"/>
    <property type="molecule type" value="Genomic_DNA"/>
</dbReference>
<evidence type="ECO:0000259" key="1">
    <source>
        <dbReference type="PROSITE" id="PS50097"/>
    </source>
</evidence>
<dbReference type="InterPro" id="IPR000210">
    <property type="entry name" value="BTB/POZ_dom"/>
</dbReference>
<protein>
    <recommendedName>
        <fullName evidence="1">BTB domain-containing protein</fullName>
    </recommendedName>
</protein>
<proteinExistence type="predicted"/>
<sequence>MFKCHRVVMAAASLYIRDALSSFYNNNNDIISLGGSGNCGTGGVGSNGTGGGSSSCNNCNTVMILPTEIKMADMEAILRFIYDGHVEVKVDSIESFLRSARLLNIKGLSNVNIVFNNNGTTTTTTSNNDDSMISDNSGIEVISNASQQQPSYNSTGTNNVKNNNGFSASVAAAAAAAAAANLLNGHTVG</sequence>
<gene>
    <name evidence="2" type="ORF">BLA29_002761</name>
</gene>
<accession>A0A1Y3BK60</accession>
<comment type="caution">
    <text evidence="2">The sequence shown here is derived from an EMBL/GenBank/DDBJ whole genome shotgun (WGS) entry which is preliminary data.</text>
</comment>
<dbReference type="InterPro" id="IPR011333">
    <property type="entry name" value="SKP1/BTB/POZ_sf"/>
</dbReference>
<organism evidence="2 3">
    <name type="scientific">Euroglyphus maynei</name>
    <name type="common">Mayne's house dust mite</name>
    <dbReference type="NCBI Taxonomy" id="6958"/>
    <lineage>
        <taxon>Eukaryota</taxon>
        <taxon>Metazoa</taxon>
        <taxon>Ecdysozoa</taxon>
        <taxon>Arthropoda</taxon>
        <taxon>Chelicerata</taxon>
        <taxon>Arachnida</taxon>
        <taxon>Acari</taxon>
        <taxon>Acariformes</taxon>
        <taxon>Sarcoptiformes</taxon>
        <taxon>Astigmata</taxon>
        <taxon>Psoroptidia</taxon>
        <taxon>Analgoidea</taxon>
        <taxon>Pyroglyphidae</taxon>
        <taxon>Pyroglyphinae</taxon>
        <taxon>Euroglyphus</taxon>
    </lineage>
</organism>
<dbReference type="Pfam" id="PF00651">
    <property type="entry name" value="BTB"/>
    <property type="match status" value="1"/>
</dbReference>
<dbReference type="SUPFAM" id="SSF54695">
    <property type="entry name" value="POZ domain"/>
    <property type="match status" value="1"/>
</dbReference>
<feature type="non-terminal residue" evidence="2">
    <location>
        <position position="189"/>
    </location>
</feature>
<reference evidence="2 3" key="1">
    <citation type="submission" date="2017-03" db="EMBL/GenBank/DDBJ databases">
        <title>Genome Survey of Euroglyphus maynei.</title>
        <authorList>
            <person name="Arlian L.G."/>
            <person name="Morgan M.S."/>
            <person name="Rider S.D."/>
        </authorList>
    </citation>
    <scope>NUCLEOTIDE SEQUENCE [LARGE SCALE GENOMIC DNA]</scope>
    <source>
        <strain evidence="2">Arlian Lab</strain>
        <tissue evidence="2">Whole body</tissue>
    </source>
</reference>
<feature type="domain" description="BTB" evidence="1">
    <location>
        <begin position="1"/>
        <end position="90"/>
    </location>
</feature>
<evidence type="ECO:0000313" key="3">
    <source>
        <dbReference type="Proteomes" id="UP000194236"/>
    </source>
</evidence>
<dbReference type="AlphaFoldDB" id="A0A1Y3BK60"/>
<dbReference type="PROSITE" id="PS50097">
    <property type="entry name" value="BTB"/>
    <property type="match status" value="1"/>
</dbReference>